<protein>
    <submittedName>
        <fullName evidence="1">Uncharacterized protein</fullName>
    </submittedName>
</protein>
<gene>
    <name evidence="1" type="ORF">LCGC14_0764250</name>
</gene>
<proteinExistence type="predicted"/>
<evidence type="ECO:0000313" key="1">
    <source>
        <dbReference type="EMBL" id="KKN37362.1"/>
    </source>
</evidence>
<accession>A0A0F9QK22</accession>
<dbReference type="EMBL" id="LAZR01001899">
    <property type="protein sequence ID" value="KKN37362.1"/>
    <property type="molecule type" value="Genomic_DNA"/>
</dbReference>
<comment type="caution">
    <text evidence="1">The sequence shown here is derived from an EMBL/GenBank/DDBJ whole genome shotgun (WGS) entry which is preliminary data.</text>
</comment>
<name>A0A0F9QK22_9ZZZZ</name>
<sequence>MAFESDNCIDVFFISSGVGGLPGYLEIIKKKYNGPYSMIECGDPNQIMTIPLGSHVAGHITKEKFDKVDKSKANIVIGRSLIFNSAYRTYIDLMAHR</sequence>
<dbReference type="AlphaFoldDB" id="A0A0F9QK22"/>
<organism evidence="1">
    <name type="scientific">marine sediment metagenome</name>
    <dbReference type="NCBI Taxonomy" id="412755"/>
    <lineage>
        <taxon>unclassified sequences</taxon>
        <taxon>metagenomes</taxon>
        <taxon>ecological metagenomes</taxon>
    </lineage>
</organism>
<reference evidence="1" key="1">
    <citation type="journal article" date="2015" name="Nature">
        <title>Complex archaea that bridge the gap between prokaryotes and eukaryotes.</title>
        <authorList>
            <person name="Spang A."/>
            <person name="Saw J.H."/>
            <person name="Jorgensen S.L."/>
            <person name="Zaremba-Niedzwiedzka K."/>
            <person name="Martijn J."/>
            <person name="Lind A.E."/>
            <person name="van Eijk R."/>
            <person name="Schleper C."/>
            <person name="Guy L."/>
            <person name="Ettema T.J."/>
        </authorList>
    </citation>
    <scope>NUCLEOTIDE SEQUENCE</scope>
</reference>